<gene>
    <name evidence="2" type="ORF">PF586_08730</name>
</gene>
<dbReference type="InterPro" id="IPR052920">
    <property type="entry name" value="DNA-binding_regulatory"/>
</dbReference>
<dbReference type="InterPro" id="IPR022742">
    <property type="entry name" value="Hydrolase_4"/>
</dbReference>
<dbReference type="SUPFAM" id="SSF53474">
    <property type="entry name" value="alpha/beta-Hydrolases"/>
    <property type="match status" value="1"/>
</dbReference>
<dbReference type="PANTHER" id="PTHR43358:SF4">
    <property type="entry name" value="ALPHA_BETA HYDROLASE FOLD-1 DOMAIN-CONTAINING PROTEIN"/>
    <property type="match status" value="1"/>
</dbReference>
<evidence type="ECO:0000259" key="1">
    <source>
        <dbReference type="Pfam" id="PF12146"/>
    </source>
</evidence>
<evidence type="ECO:0000313" key="2">
    <source>
        <dbReference type="EMBL" id="MDA3768515.1"/>
    </source>
</evidence>
<keyword evidence="2" id="KW-0378">Hydrolase</keyword>
<dbReference type="Proteomes" id="UP001210502">
    <property type="component" value="Unassembled WGS sequence"/>
</dbReference>
<dbReference type="Gene3D" id="3.40.50.1820">
    <property type="entry name" value="alpha/beta hydrolase"/>
    <property type="match status" value="1"/>
</dbReference>
<dbReference type="PANTHER" id="PTHR43358">
    <property type="entry name" value="ALPHA/BETA-HYDROLASE"/>
    <property type="match status" value="1"/>
</dbReference>
<accession>A0AAW5Z027</accession>
<name>A0AAW5Z027_9LACO</name>
<comment type="caution">
    <text evidence="2">The sequence shown here is derived from an EMBL/GenBank/DDBJ whole genome shotgun (WGS) entry which is preliminary data.</text>
</comment>
<evidence type="ECO:0000313" key="3">
    <source>
        <dbReference type="Proteomes" id="UP001210502"/>
    </source>
</evidence>
<reference evidence="2" key="1">
    <citation type="submission" date="2023-01" db="EMBL/GenBank/DDBJ databases">
        <title>Sequencing of the bacterial strains from artisanal fermented milk Matsoni.</title>
        <authorList>
            <person name="Rozman V."/>
            <person name="Accetto T."/>
            <person name="Bogovic Matijasic B."/>
        </authorList>
    </citation>
    <scope>NUCLEOTIDE SEQUENCE</scope>
    <source>
        <strain evidence="2">Lbl333</strain>
    </source>
</reference>
<dbReference type="Pfam" id="PF12146">
    <property type="entry name" value="Hydrolase_4"/>
    <property type="match status" value="1"/>
</dbReference>
<feature type="domain" description="Serine aminopeptidase S33" evidence="1">
    <location>
        <begin position="101"/>
        <end position="203"/>
    </location>
</feature>
<dbReference type="RefSeq" id="WP_260265022.1">
    <property type="nucleotide sequence ID" value="NZ_JAQIEY010000036.1"/>
</dbReference>
<dbReference type="InterPro" id="IPR029058">
    <property type="entry name" value="AB_hydrolase_fold"/>
</dbReference>
<dbReference type="AlphaFoldDB" id="A0AAW5Z027"/>
<organism evidence="2 3">
    <name type="scientific">Lactobacillus delbrueckii</name>
    <dbReference type="NCBI Taxonomy" id="1584"/>
    <lineage>
        <taxon>Bacteria</taxon>
        <taxon>Bacillati</taxon>
        <taxon>Bacillota</taxon>
        <taxon>Bacilli</taxon>
        <taxon>Lactobacillales</taxon>
        <taxon>Lactobacillaceae</taxon>
        <taxon>Lactobacillus</taxon>
    </lineage>
</organism>
<dbReference type="GO" id="GO:0016787">
    <property type="term" value="F:hydrolase activity"/>
    <property type="evidence" value="ECO:0007669"/>
    <property type="project" value="UniProtKB-KW"/>
</dbReference>
<sequence>MKKKNKKKNKKRSNYRLVKILAGLLAVLALALAGAGYYFFNMAVVPGKKSFVTNGTVQLTKSTPQYKQKLWYKQVTKQHWQLRSAKNNYLLRANYIPAKNSAKTVIILHGYMSNKENMGAYAQLFHSLGYNTLLPDAEAHGQSQGKYVGYGWLEKNDVKKWAEQVIKKNGQKSKIVIFGVSMGGATTMMTSGLNLPKQVKCFIEDCGYTSAKNEIEHEAQALYNMPAFPRFPLVEILSGITKLKAGYFLAQASSLAQLKKNTRPMLFIHGSKDTFVPTKMVYKNYRASRGPKQLLIVKGAKHAKSYEHNPALYARTVKQFLAKYVK</sequence>
<protein>
    <submittedName>
        <fullName evidence="2">Alpha/beta hydrolase</fullName>
    </submittedName>
</protein>
<proteinExistence type="predicted"/>
<dbReference type="EMBL" id="JAQIEY010000036">
    <property type="protein sequence ID" value="MDA3768515.1"/>
    <property type="molecule type" value="Genomic_DNA"/>
</dbReference>